<name>A0A0C2T078_AMAMK</name>
<dbReference type="HOGENOM" id="CLU_1703766_0_0_1"/>
<keyword evidence="1" id="KW-0812">Transmembrane</keyword>
<feature type="transmembrane region" description="Helical" evidence="1">
    <location>
        <begin position="81"/>
        <end position="103"/>
    </location>
</feature>
<dbReference type="AlphaFoldDB" id="A0A0C2T078"/>
<evidence type="ECO:0000313" key="2">
    <source>
        <dbReference type="EMBL" id="KIL59824.1"/>
    </source>
</evidence>
<proteinExistence type="predicted"/>
<protein>
    <submittedName>
        <fullName evidence="2">Uncharacterized protein</fullName>
    </submittedName>
</protein>
<gene>
    <name evidence="2" type="ORF">M378DRAFT_168830</name>
</gene>
<keyword evidence="1" id="KW-0472">Membrane</keyword>
<sequence>MVILRDPSWVASHTSGNGVERTFIKEDESVAIGETHFELAGWVNLLKYVPFSFSLFKVPLFGFLADGMFRSLETRMEQRTLYLFVLTTTASTSALPCCGFTVYPTYPSWALPHPSLIPLSRSHFATPLRPLLALTQIFHPYRCGFGPVTRHAEK</sequence>
<dbReference type="InParanoid" id="A0A0C2T078"/>
<evidence type="ECO:0000256" key="1">
    <source>
        <dbReference type="SAM" id="Phobius"/>
    </source>
</evidence>
<reference evidence="2 3" key="1">
    <citation type="submission" date="2014-04" db="EMBL/GenBank/DDBJ databases">
        <title>Evolutionary Origins and Diversification of the Mycorrhizal Mutualists.</title>
        <authorList>
            <consortium name="DOE Joint Genome Institute"/>
            <consortium name="Mycorrhizal Genomics Consortium"/>
            <person name="Kohler A."/>
            <person name="Kuo A."/>
            <person name="Nagy L.G."/>
            <person name="Floudas D."/>
            <person name="Copeland A."/>
            <person name="Barry K.W."/>
            <person name="Cichocki N."/>
            <person name="Veneault-Fourrey C."/>
            <person name="LaButti K."/>
            <person name="Lindquist E.A."/>
            <person name="Lipzen A."/>
            <person name="Lundell T."/>
            <person name="Morin E."/>
            <person name="Murat C."/>
            <person name="Riley R."/>
            <person name="Ohm R."/>
            <person name="Sun H."/>
            <person name="Tunlid A."/>
            <person name="Henrissat B."/>
            <person name="Grigoriev I.V."/>
            <person name="Hibbett D.S."/>
            <person name="Martin F."/>
        </authorList>
    </citation>
    <scope>NUCLEOTIDE SEQUENCE [LARGE SCALE GENOMIC DNA]</scope>
    <source>
        <strain evidence="2 3">Koide BX008</strain>
    </source>
</reference>
<keyword evidence="1" id="KW-1133">Transmembrane helix</keyword>
<accession>A0A0C2T078</accession>
<organism evidence="2 3">
    <name type="scientific">Amanita muscaria (strain Koide BX008)</name>
    <dbReference type="NCBI Taxonomy" id="946122"/>
    <lineage>
        <taxon>Eukaryota</taxon>
        <taxon>Fungi</taxon>
        <taxon>Dikarya</taxon>
        <taxon>Basidiomycota</taxon>
        <taxon>Agaricomycotina</taxon>
        <taxon>Agaricomycetes</taxon>
        <taxon>Agaricomycetidae</taxon>
        <taxon>Agaricales</taxon>
        <taxon>Pluteineae</taxon>
        <taxon>Amanitaceae</taxon>
        <taxon>Amanita</taxon>
    </lineage>
</organism>
<dbReference type="EMBL" id="KN818309">
    <property type="protein sequence ID" value="KIL59824.1"/>
    <property type="molecule type" value="Genomic_DNA"/>
</dbReference>
<evidence type="ECO:0000313" key="3">
    <source>
        <dbReference type="Proteomes" id="UP000054549"/>
    </source>
</evidence>
<keyword evidence="3" id="KW-1185">Reference proteome</keyword>
<dbReference type="Proteomes" id="UP000054549">
    <property type="component" value="Unassembled WGS sequence"/>
</dbReference>